<proteinExistence type="predicted"/>
<evidence type="ECO:0000313" key="1">
    <source>
        <dbReference type="EMBL" id="OHU92738.1"/>
    </source>
</evidence>
<evidence type="ECO:0008006" key="3">
    <source>
        <dbReference type="Google" id="ProtNLM"/>
    </source>
</evidence>
<protein>
    <recommendedName>
        <fullName evidence="3">Solute-binding protein family 3/N-terminal domain-containing protein</fullName>
    </recommendedName>
</protein>
<name>A0A1S1N0C2_9GAMM</name>
<sequence>MGWTKLKFHHVLWLLLWVLQIPSYAQSDSVQMYIRDDVFADYQRFLKDRSPLDVEDFSGGYIRRDVVDMVLIQKALLLGGFDKKFTYQTGNVNFRNTKLLEQGKLLLSFDSYWLADAEPLAQHIYISEAVIRHGQYYAGIFYAPDNREVTNLSSWDDLQALSAVSTPRWRTDWSTLQQLPLKKHVIEHEWVAQARMVSMQWVDFMLMPLMPSKNNEYRLEGIHLVAHPKWVVLLDGSRHFVVSKLHPDGRRAFAALQKGLKELRAKGIIKKAYAQAGFTPDWSKMQELKAQ</sequence>
<dbReference type="AlphaFoldDB" id="A0A1S1N0C2"/>
<organism evidence="1 2">
    <name type="scientific">Pseudoalteromonas amylolytica</name>
    <dbReference type="NCBI Taxonomy" id="1859457"/>
    <lineage>
        <taxon>Bacteria</taxon>
        <taxon>Pseudomonadati</taxon>
        <taxon>Pseudomonadota</taxon>
        <taxon>Gammaproteobacteria</taxon>
        <taxon>Alteromonadales</taxon>
        <taxon>Pseudoalteromonadaceae</taxon>
        <taxon>Pseudoalteromonas</taxon>
    </lineage>
</organism>
<evidence type="ECO:0000313" key="2">
    <source>
        <dbReference type="Proteomes" id="UP000179786"/>
    </source>
</evidence>
<dbReference type="RefSeq" id="WP_070983298.1">
    <property type="nucleotide sequence ID" value="NZ_MKJU01000006.1"/>
</dbReference>
<dbReference type="OrthoDB" id="5452199at2"/>
<dbReference type="EMBL" id="MKJU01000006">
    <property type="protein sequence ID" value="OHU92738.1"/>
    <property type="molecule type" value="Genomic_DNA"/>
</dbReference>
<keyword evidence="2" id="KW-1185">Reference proteome</keyword>
<dbReference type="Proteomes" id="UP000179786">
    <property type="component" value="Unassembled WGS sequence"/>
</dbReference>
<dbReference type="STRING" id="1859457.BET10_04605"/>
<reference evidence="1 2" key="1">
    <citation type="submission" date="2016-09" db="EMBL/GenBank/DDBJ databases">
        <title>Pseudoalteromonas amylolytica sp. nov., isolated from the surface seawater.</title>
        <authorList>
            <person name="Wu Y.-H."/>
            <person name="Cheng H."/>
            <person name="Jin X.-B."/>
            <person name="Wang C.-S."/>
            <person name="Xu X.-W."/>
        </authorList>
    </citation>
    <scope>NUCLEOTIDE SEQUENCE [LARGE SCALE GENOMIC DNA]</scope>
    <source>
        <strain evidence="1 2">JW1</strain>
    </source>
</reference>
<accession>A0A1S1N0C2</accession>
<comment type="caution">
    <text evidence="1">The sequence shown here is derived from an EMBL/GenBank/DDBJ whole genome shotgun (WGS) entry which is preliminary data.</text>
</comment>
<gene>
    <name evidence="1" type="ORF">BET10_04605</name>
</gene>